<dbReference type="STRING" id="1618671.UY67_C0005G0009"/>
<sequence>MDEKEQSVNEFVEEMTRRRIAENNERNKEFMPGAERKARGLTGLLMKTYLFDTEHDARVGFTVFTVVVSVVALIVLVRFFV</sequence>
<organism evidence="2 3">
    <name type="scientific">Candidatus Kaiserbacteria bacterium GW2011_GWA2_52_12</name>
    <dbReference type="NCBI Taxonomy" id="1618671"/>
    <lineage>
        <taxon>Bacteria</taxon>
        <taxon>Candidatus Kaiseribacteriota</taxon>
    </lineage>
</organism>
<keyword evidence="1" id="KW-0472">Membrane</keyword>
<protein>
    <submittedName>
        <fullName evidence="2">Uncharacterized protein</fullName>
    </submittedName>
</protein>
<evidence type="ECO:0000313" key="3">
    <source>
        <dbReference type="Proteomes" id="UP000034273"/>
    </source>
</evidence>
<evidence type="ECO:0000313" key="2">
    <source>
        <dbReference type="EMBL" id="KKW24637.1"/>
    </source>
</evidence>
<dbReference type="AlphaFoldDB" id="A0A0G1ZAC1"/>
<proteinExistence type="predicted"/>
<dbReference type="EMBL" id="LCQW01000005">
    <property type="protein sequence ID" value="KKW24637.1"/>
    <property type="molecule type" value="Genomic_DNA"/>
</dbReference>
<evidence type="ECO:0000256" key="1">
    <source>
        <dbReference type="SAM" id="Phobius"/>
    </source>
</evidence>
<keyword evidence="1" id="KW-0812">Transmembrane</keyword>
<keyword evidence="1" id="KW-1133">Transmembrane helix</keyword>
<name>A0A0G1ZAC1_9BACT</name>
<accession>A0A0G1ZAC1</accession>
<comment type="caution">
    <text evidence="2">The sequence shown here is derived from an EMBL/GenBank/DDBJ whole genome shotgun (WGS) entry which is preliminary data.</text>
</comment>
<dbReference type="Proteomes" id="UP000034273">
    <property type="component" value="Unassembled WGS sequence"/>
</dbReference>
<feature type="transmembrane region" description="Helical" evidence="1">
    <location>
        <begin position="59"/>
        <end position="80"/>
    </location>
</feature>
<gene>
    <name evidence="2" type="ORF">UY67_C0005G0009</name>
</gene>
<reference evidence="2 3" key="1">
    <citation type="journal article" date="2015" name="Nature">
        <title>rRNA introns, odd ribosomes, and small enigmatic genomes across a large radiation of phyla.</title>
        <authorList>
            <person name="Brown C.T."/>
            <person name="Hug L.A."/>
            <person name="Thomas B.C."/>
            <person name="Sharon I."/>
            <person name="Castelle C.J."/>
            <person name="Singh A."/>
            <person name="Wilkins M.J."/>
            <person name="Williams K.H."/>
            <person name="Banfield J.F."/>
        </authorList>
    </citation>
    <scope>NUCLEOTIDE SEQUENCE [LARGE SCALE GENOMIC DNA]</scope>
</reference>